<organism evidence="1">
    <name type="scientific">Tanacetum cinerariifolium</name>
    <name type="common">Dalmatian daisy</name>
    <name type="synonym">Chrysanthemum cinerariifolium</name>
    <dbReference type="NCBI Taxonomy" id="118510"/>
    <lineage>
        <taxon>Eukaryota</taxon>
        <taxon>Viridiplantae</taxon>
        <taxon>Streptophyta</taxon>
        <taxon>Embryophyta</taxon>
        <taxon>Tracheophyta</taxon>
        <taxon>Spermatophyta</taxon>
        <taxon>Magnoliopsida</taxon>
        <taxon>eudicotyledons</taxon>
        <taxon>Gunneridae</taxon>
        <taxon>Pentapetalae</taxon>
        <taxon>asterids</taxon>
        <taxon>campanulids</taxon>
        <taxon>Asterales</taxon>
        <taxon>Asteraceae</taxon>
        <taxon>Asteroideae</taxon>
        <taxon>Anthemideae</taxon>
        <taxon>Anthemidinae</taxon>
        <taxon>Tanacetum</taxon>
    </lineage>
</organism>
<accession>A0A699K836</accession>
<dbReference type="AlphaFoldDB" id="A0A699K836"/>
<comment type="caution">
    <text evidence="1">The sequence shown here is derived from an EMBL/GenBank/DDBJ whole genome shotgun (WGS) entry which is preliminary data.</text>
</comment>
<feature type="non-terminal residue" evidence="1">
    <location>
        <position position="1"/>
    </location>
</feature>
<name>A0A699K836_TANCI</name>
<proteinExistence type="predicted"/>
<sequence>KYMPPKPDLAFADEHVVSKSVTSLPGIVKSKAKTSELKLKTVSDLIIEEWVSNDEEEDVSQPKIEKKIAKPSFVKINFVKAYKTAREIVKQYDYDYHQSQFNNQRMEKPVWNNARRVNHQHSTRMTHLNPKRNIVPRTVLTKSGLILLNTAQTKRTVNGARTMPYFSKTTYSSVKRHIN</sequence>
<protein>
    <submittedName>
        <fullName evidence="1">Uncharacterized protein</fullName>
    </submittedName>
</protein>
<dbReference type="EMBL" id="BKCJ010484889">
    <property type="protein sequence ID" value="GFA77192.1"/>
    <property type="molecule type" value="Genomic_DNA"/>
</dbReference>
<reference evidence="1" key="1">
    <citation type="journal article" date="2019" name="Sci. Rep.">
        <title>Draft genome of Tanacetum cinerariifolium, the natural source of mosquito coil.</title>
        <authorList>
            <person name="Yamashiro T."/>
            <person name="Shiraishi A."/>
            <person name="Satake H."/>
            <person name="Nakayama K."/>
        </authorList>
    </citation>
    <scope>NUCLEOTIDE SEQUENCE</scope>
</reference>
<gene>
    <name evidence="1" type="ORF">Tci_649164</name>
</gene>
<evidence type="ECO:0000313" key="1">
    <source>
        <dbReference type="EMBL" id="GFA77192.1"/>
    </source>
</evidence>